<dbReference type="Gene3D" id="3.30.700.10">
    <property type="entry name" value="Glycoprotein, Type 4 Pilin"/>
    <property type="match status" value="1"/>
</dbReference>
<keyword evidence="1" id="KW-0472">Membrane</keyword>
<evidence type="ECO:0000313" key="2">
    <source>
        <dbReference type="EMBL" id="EKE27555.1"/>
    </source>
</evidence>
<evidence type="ECO:0000256" key="1">
    <source>
        <dbReference type="SAM" id="Phobius"/>
    </source>
</evidence>
<sequence>MSIKKNKAFTLVELIVVIVILAILATIAFLSFSSQSATARDSTRLADISNIAKGLIIFNATTGKYPNPDNYVTITASWTTIWFQWSAGISVLNIAKLSNWWKDPLDTSAFYTYSINSSQSKFQLLWFLEDWSSSALSLNPDFAKSGFKWVFADSVSYSGRYIYTKWDLLGILLSSWSLIPVQSNISTFWTSIEIKSYTWWEIVWYVSRNSILQWSGTILWWLAWLYTTTSASSKYPGCDTPDIKLANWQIWAACNVGATTAWNNQSTIINCSWSGVDCNSSIRYTLWSLFQWWRNDDVTSSDLTWTLAANWTAANWVWHNLFITGSISTTPDWIIAPQNFNLWGWSWATSTWWTYNSLWMPSAMQWPCAQNYHVPTIFEWFNAATTINPNIIWSWTWQTDTSIATSLKLPLSGYRDMWGTYVWQGNYWFYWASVSNGSYSNVSVKAKTFNPLNFSYRAHGLNLRCIKN</sequence>
<name>K2GW43_9BACT</name>
<dbReference type="EMBL" id="AMFJ01000467">
    <property type="protein sequence ID" value="EKE27555.1"/>
    <property type="molecule type" value="Genomic_DNA"/>
</dbReference>
<reference evidence="2" key="1">
    <citation type="journal article" date="2012" name="Science">
        <title>Fermentation, hydrogen, and sulfur metabolism in multiple uncultivated bacterial phyla.</title>
        <authorList>
            <person name="Wrighton K.C."/>
            <person name="Thomas B.C."/>
            <person name="Sharon I."/>
            <person name="Miller C.S."/>
            <person name="Castelle C.J."/>
            <person name="VerBerkmoes N.C."/>
            <person name="Wilkins M.J."/>
            <person name="Hettich R.L."/>
            <person name="Lipton M.S."/>
            <person name="Williams K.H."/>
            <person name="Long P.E."/>
            <person name="Banfield J.F."/>
        </authorList>
    </citation>
    <scope>NUCLEOTIDE SEQUENCE [LARGE SCALE GENOMIC DNA]</scope>
</reference>
<dbReference type="NCBIfam" id="TIGR02532">
    <property type="entry name" value="IV_pilin_GFxxxE"/>
    <property type="match status" value="1"/>
</dbReference>
<organism evidence="2">
    <name type="scientific">uncultured bacterium</name>
    <name type="common">gcode 4</name>
    <dbReference type="NCBI Taxonomy" id="1234023"/>
    <lineage>
        <taxon>Bacteria</taxon>
        <taxon>environmental samples</taxon>
    </lineage>
</organism>
<dbReference type="Pfam" id="PF07963">
    <property type="entry name" value="N_methyl"/>
    <property type="match status" value="1"/>
</dbReference>
<evidence type="ECO:0008006" key="3">
    <source>
        <dbReference type="Google" id="ProtNLM"/>
    </source>
</evidence>
<keyword evidence="1" id="KW-0812">Transmembrane</keyword>
<proteinExistence type="predicted"/>
<protein>
    <recommendedName>
        <fullName evidence="3">Fibrobacter succinogenes major paralogous domain-containing protein</fullName>
    </recommendedName>
</protein>
<dbReference type="AlphaFoldDB" id="K2GW43"/>
<gene>
    <name evidence="2" type="ORF">ACD_3C00193G0008</name>
</gene>
<dbReference type="SUPFAM" id="SSF54523">
    <property type="entry name" value="Pili subunits"/>
    <property type="match status" value="1"/>
</dbReference>
<dbReference type="InterPro" id="IPR012902">
    <property type="entry name" value="N_methyl_site"/>
</dbReference>
<dbReference type="InterPro" id="IPR045584">
    <property type="entry name" value="Pilin-like"/>
</dbReference>
<keyword evidence="1" id="KW-1133">Transmembrane helix</keyword>
<feature type="transmembrane region" description="Helical" evidence="1">
    <location>
        <begin position="12"/>
        <end position="32"/>
    </location>
</feature>
<accession>K2GW43</accession>
<comment type="caution">
    <text evidence="2">The sequence shown here is derived from an EMBL/GenBank/DDBJ whole genome shotgun (WGS) entry which is preliminary data.</text>
</comment>